<proteinExistence type="predicted"/>
<protein>
    <recommendedName>
        <fullName evidence="5">Transmembrane ion channel</fullName>
    </recommendedName>
</protein>
<accession>A0AAV5TPP4</accession>
<dbReference type="InterPro" id="IPR036734">
    <property type="entry name" value="Neur_chan_lig-bd_sf"/>
</dbReference>
<feature type="non-terminal residue" evidence="3">
    <location>
        <position position="1"/>
    </location>
</feature>
<feature type="transmembrane region" description="Helical" evidence="2">
    <location>
        <begin position="415"/>
        <end position="438"/>
    </location>
</feature>
<dbReference type="SUPFAM" id="SSF63712">
    <property type="entry name" value="Nicotinic receptor ligand binding domain-like"/>
    <property type="match status" value="1"/>
</dbReference>
<dbReference type="GO" id="GO:0016020">
    <property type="term" value="C:membrane"/>
    <property type="evidence" value="ECO:0007669"/>
    <property type="project" value="InterPro"/>
</dbReference>
<comment type="caution">
    <text evidence="3">The sequence shown here is derived from an EMBL/GenBank/DDBJ whole genome shotgun (WGS) entry which is preliminary data.</text>
</comment>
<feature type="transmembrane region" description="Helical" evidence="2">
    <location>
        <begin position="257"/>
        <end position="273"/>
    </location>
</feature>
<name>A0AAV5TPP4_9BILA</name>
<evidence type="ECO:0000313" key="4">
    <source>
        <dbReference type="Proteomes" id="UP001432027"/>
    </source>
</evidence>
<dbReference type="Proteomes" id="UP001432027">
    <property type="component" value="Unassembled WGS sequence"/>
</dbReference>
<feature type="region of interest" description="Disordered" evidence="1">
    <location>
        <begin position="329"/>
        <end position="352"/>
    </location>
</feature>
<keyword evidence="4" id="KW-1185">Reference proteome</keyword>
<evidence type="ECO:0000256" key="1">
    <source>
        <dbReference type="SAM" id="MobiDB-lite"/>
    </source>
</evidence>
<keyword evidence="2" id="KW-0812">Transmembrane</keyword>
<feature type="transmembrane region" description="Helical" evidence="2">
    <location>
        <begin position="20"/>
        <end position="41"/>
    </location>
</feature>
<dbReference type="Gene3D" id="2.70.170.10">
    <property type="entry name" value="Neurotransmitter-gated ion-channel ligand-binding domain"/>
    <property type="match status" value="1"/>
</dbReference>
<keyword evidence="2" id="KW-1133">Transmembrane helix</keyword>
<organism evidence="3 4">
    <name type="scientific">Pristionchus entomophagus</name>
    <dbReference type="NCBI Taxonomy" id="358040"/>
    <lineage>
        <taxon>Eukaryota</taxon>
        <taxon>Metazoa</taxon>
        <taxon>Ecdysozoa</taxon>
        <taxon>Nematoda</taxon>
        <taxon>Chromadorea</taxon>
        <taxon>Rhabditida</taxon>
        <taxon>Rhabditina</taxon>
        <taxon>Diplogasteromorpha</taxon>
        <taxon>Diplogasteroidea</taxon>
        <taxon>Neodiplogasteridae</taxon>
        <taxon>Pristionchus</taxon>
    </lineage>
</organism>
<keyword evidence="2" id="KW-0472">Membrane</keyword>
<evidence type="ECO:0000256" key="2">
    <source>
        <dbReference type="SAM" id="Phobius"/>
    </source>
</evidence>
<dbReference type="AlphaFoldDB" id="A0AAV5TPP4"/>
<sequence length="439" mass="49724">GGKCHDPAAIRTVPQMRPTALLPVLGLLYWTATICSGLTIVERNELSRKFKYYFRSVRPVGTENIVSNRNGTFFSIKTSVHVMESTPIAPTSLIYTVYLSMTYSDDRLILRELTDRFEVPLSEFDPWRPRLSVSPPPDHPVEPSLFLAPNTGQITIFYKLKSTIGCTSRSWKHPFETLTCTLRFDNQGDELITISEHWDLRSESDVDLVAFEITDLPSPLILFSYSPSWLPTLVSIYLPSAIIFAVVFFAQWKRRKVQVAVTVTALICLMILFSRRDDTKAVNLLDLWLCATFMHTVLLLVIDLTLPSRRIRYTLMLDVDGNGEYRRVPSVDRGASTSLDREMSSPSPRTSFSQARTAEKYSPVLGGQRAFLAVQKYAVKRFGTNSVETKLVNEKSDAPIHRHIQTSTIGMRKRVALAVVLSSYLLFCLIYFFILASID</sequence>
<dbReference type="GO" id="GO:0005230">
    <property type="term" value="F:extracellular ligand-gated monoatomic ion channel activity"/>
    <property type="evidence" value="ECO:0007669"/>
    <property type="project" value="InterPro"/>
</dbReference>
<reference evidence="3" key="1">
    <citation type="submission" date="2023-10" db="EMBL/GenBank/DDBJ databases">
        <title>Genome assembly of Pristionchus species.</title>
        <authorList>
            <person name="Yoshida K."/>
            <person name="Sommer R.J."/>
        </authorList>
    </citation>
    <scope>NUCLEOTIDE SEQUENCE</scope>
    <source>
        <strain evidence="3">RS0144</strain>
    </source>
</reference>
<feature type="transmembrane region" description="Helical" evidence="2">
    <location>
        <begin position="285"/>
        <end position="306"/>
    </location>
</feature>
<evidence type="ECO:0000313" key="3">
    <source>
        <dbReference type="EMBL" id="GMS96410.1"/>
    </source>
</evidence>
<evidence type="ECO:0008006" key="5">
    <source>
        <dbReference type="Google" id="ProtNLM"/>
    </source>
</evidence>
<dbReference type="EMBL" id="BTSX01000004">
    <property type="protein sequence ID" value="GMS96410.1"/>
    <property type="molecule type" value="Genomic_DNA"/>
</dbReference>
<feature type="transmembrane region" description="Helical" evidence="2">
    <location>
        <begin position="229"/>
        <end position="250"/>
    </location>
</feature>
<gene>
    <name evidence="3" type="ORF">PENTCL1PPCAC_18585</name>
</gene>